<keyword evidence="2" id="KW-0539">Nucleus</keyword>
<reference evidence="5" key="1">
    <citation type="journal article" date="2020" name="Fungal Divers.">
        <title>Resolving the Mortierellaceae phylogeny through synthesis of multi-gene phylogenetics and phylogenomics.</title>
        <authorList>
            <person name="Vandepol N."/>
            <person name="Liber J."/>
            <person name="Desiro A."/>
            <person name="Na H."/>
            <person name="Kennedy M."/>
            <person name="Barry K."/>
            <person name="Grigoriev I.V."/>
            <person name="Miller A.N."/>
            <person name="O'Donnell K."/>
            <person name="Stajich J.E."/>
            <person name="Bonito G."/>
        </authorList>
    </citation>
    <scope>NUCLEOTIDE SEQUENCE</scope>
    <source>
        <strain evidence="5">BC1065</strain>
    </source>
</reference>
<comment type="caution">
    <text evidence="5">The sequence shown here is derived from an EMBL/GenBank/DDBJ whole genome shotgun (WGS) entry which is preliminary data.</text>
</comment>
<evidence type="ECO:0000259" key="4">
    <source>
        <dbReference type="Pfam" id="PF01878"/>
    </source>
</evidence>
<accession>A0A9P6QFJ1</accession>
<evidence type="ECO:0000256" key="3">
    <source>
        <dbReference type="SAM" id="MobiDB-lite"/>
    </source>
</evidence>
<name>A0A9P6QFJ1_9FUNG</name>
<dbReference type="InterPro" id="IPR052181">
    <property type="entry name" value="5hmC_binding"/>
</dbReference>
<dbReference type="FunFam" id="3.10.590.10:FF:000006">
    <property type="entry name" value="Chromosome 7, whole genome shotgun sequence"/>
    <property type="match status" value="1"/>
</dbReference>
<proteinExistence type="predicted"/>
<dbReference type="InterPro" id="IPR002740">
    <property type="entry name" value="EVE_domain"/>
</dbReference>
<dbReference type="PANTHER" id="PTHR14087">
    <property type="entry name" value="THYMOCYTE NUCLEAR PROTEIN 1"/>
    <property type="match status" value="1"/>
</dbReference>
<dbReference type="Proteomes" id="UP000807716">
    <property type="component" value="Unassembled WGS sequence"/>
</dbReference>
<feature type="compositionally biased region" description="Basic and acidic residues" evidence="3">
    <location>
        <begin position="95"/>
        <end position="108"/>
    </location>
</feature>
<evidence type="ECO:0000256" key="2">
    <source>
        <dbReference type="ARBA" id="ARBA00023242"/>
    </source>
</evidence>
<dbReference type="Pfam" id="PF01878">
    <property type="entry name" value="EVE"/>
    <property type="match status" value="1"/>
</dbReference>
<evidence type="ECO:0000256" key="1">
    <source>
        <dbReference type="ARBA" id="ARBA00004123"/>
    </source>
</evidence>
<feature type="compositionally biased region" description="Basic and acidic residues" evidence="3">
    <location>
        <begin position="52"/>
        <end position="66"/>
    </location>
</feature>
<feature type="region of interest" description="Disordered" evidence="3">
    <location>
        <begin position="1"/>
        <end position="108"/>
    </location>
</feature>
<dbReference type="OrthoDB" id="41445at2759"/>
<comment type="subcellular location">
    <subcellularLocation>
        <location evidence="1">Nucleus</location>
    </subcellularLocation>
</comment>
<evidence type="ECO:0000313" key="6">
    <source>
        <dbReference type="Proteomes" id="UP000807716"/>
    </source>
</evidence>
<dbReference type="EMBL" id="JAAAJB010000074">
    <property type="protein sequence ID" value="KAG0267525.1"/>
    <property type="molecule type" value="Genomic_DNA"/>
</dbReference>
<dbReference type="AlphaFoldDB" id="A0A9P6QFJ1"/>
<dbReference type="CDD" id="cd21133">
    <property type="entry name" value="EVE"/>
    <property type="match status" value="1"/>
</dbReference>
<dbReference type="SUPFAM" id="SSF88697">
    <property type="entry name" value="PUA domain-like"/>
    <property type="match status" value="1"/>
</dbReference>
<organism evidence="5 6">
    <name type="scientific">Actinomortierella ambigua</name>
    <dbReference type="NCBI Taxonomy" id="1343610"/>
    <lineage>
        <taxon>Eukaryota</taxon>
        <taxon>Fungi</taxon>
        <taxon>Fungi incertae sedis</taxon>
        <taxon>Mucoromycota</taxon>
        <taxon>Mortierellomycotina</taxon>
        <taxon>Mortierellomycetes</taxon>
        <taxon>Mortierellales</taxon>
        <taxon>Mortierellaceae</taxon>
        <taxon>Actinomortierella</taxon>
    </lineage>
</organism>
<feature type="compositionally biased region" description="Low complexity" evidence="3">
    <location>
        <begin position="69"/>
        <end position="83"/>
    </location>
</feature>
<sequence>MRRSNRIASKATDLPPPLAAHATKRSIGTNGGDGGESDAVGLGSSPKRSKQVKQDHAVIAKKETQKELAGASASTAAAGTTTAEPIIVKAKGKTKKDPPASQLDDRKEGETKIWLMKAEPDSRVVKGKDVKFSIDDLAAMPNGTSPWDGVRNHEAKNIMRYRMKVGDTVLFYHSNTKTPGIAGIAEVAKEAYPDYSAFDPKHPYYDEKSDKDDPRWYMVDVKFKRKLKRLLSLKELQEYKDKELKNMPLLNRGRLSVQPVHQSDLDFILELEQRPAADELS</sequence>
<keyword evidence="6" id="KW-1185">Reference proteome</keyword>
<protein>
    <submittedName>
        <fullName evidence="5">Thymocyte nuclear protein 1</fullName>
    </submittedName>
</protein>
<dbReference type="GO" id="GO:0005634">
    <property type="term" value="C:nucleus"/>
    <property type="evidence" value="ECO:0007669"/>
    <property type="project" value="UniProtKB-SubCell"/>
</dbReference>
<dbReference type="Gene3D" id="3.10.590.10">
    <property type="entry name" value="ph1033 like domains"/>
    <property type="match status" value="1"/>
</dbReference>
<dbReference type="PANTHER" id="PTHR14087:SF7">
    <property type="entry name" value="THYMOCYTE NUCLEAR PROTEIN 1"/>
    <property type="match status" value="1"/>
</dbReference>
<gene>
    <name evidence="5" type="primary">THYN1</name>
    <name evidence="5" type="ORF">DFQ27_008666</name>
</gene>
<dbReference type="InterPro" id="IPR015947">
    <property type="entry name" value="PUA-like_sf"/>
</dbReference>
<feature type="domain" description="EVE" evidence="4">
    <location>
        <begin position="113"/>
        <end position="271"/>
    </location>
</feature>
<evidence type="ECO:0000313" key="5">
    <source>
        <dbReference type="EMBL" id="KAG0267525.1"/>
    </source>
</evidence>
<dbReference type="InterPro" id="IPR047197">
    <property type="entry name" value="THYN1-like_EVE"/>
</dbReference>